<feature type="transmembrane region" description="Helical" evidence="5">
    <location>
        <begin position="141"/>
        <end position="163"/>
    </location>
</feature>
<keyword evidence="2 5" id="KW-0812">Transmembrane</keyword>
<dbReference type="GO" id="GO:0016020">
    <property type="term" value="C:membrane"/>
    <property type="evidence" value="ECO:0007669"/>
    <property type="project" value="UniProtKB-SubCell"/>
</dbReference>
<proteinExistence type="predicted"/>
<feature type="transmembrane region" description="Helical" evidence="5">
    <location>
        <begin position="58"/>
        <end position="80"/>
    </location>
</feature>
<dbReference type="EMBL" id="BMHQ01000008">
    <property type="protein sequence ID" value="GGE21453.1"/>
    <property type="molecule type" value="Genomic_DNA"/>
</dbReference>
<accession>A0A8J2YD31</accession>
<evidence type="ECO:0000313" key="8">
    <source>
        <dbReference type="Proteomes" id="UP000625210"/>
    </source>
</evidence>
<feature type="transmembrane region" description="Helical" evidence="5">
    <location>
        <begin position="21"/>
        <end position="38"/>
    </location>
</feature>
<evidence type="ECO:0000313" key="7">
    <source>
        <dbReference type="EMBL" id="GGE21453.1"/>
    </source>
</evidence>
<feature type="transmembrane region" description="Helical" evidence="5">
    <location>
        <begin position="101"/>
        <end position="121"/>
    </location>
</feature>
<dbReference type="AlphaFoldDB" id="A0A8J2YD31"/>
<comment type="caution">
    <text evidence="7">The sequence shown here is derived from an EMBL/GenBank/DDBJ whole genome shotgun (WGS) entry which is preliminary data.</text>
</comment>
<dbReference type="InterPro" id="IPR006977">
    <property type="entry name" value="Yip1_dom"/>
</dbReference>
<reference evidence="7" key="1">
    <citation type="journal article" date="2014" name="Int. J. Syst. Evol. Microbiol.">
        <title>Complete genome sequence of Corynebacterium casei LMG S-19264T (=DSM 44701T), isolated from a smear-ripened cheese.</title>
        <authorList>
            <consortium name="US DOE Joint Genome Institute (JGI-PGF)"/>
            <person name="Walter F."/>
            <person name="Albersmeier A."/>
            <person name="Kalinowski J."/>
            <person name="Ruckert C."/>
        </authorList>
    </citation>
    <scope>NUCLEOTIDE SEQUENCE</scope>
    <source>
        <strain evidence="7">CGMCC 1.15179</strain>
    </source>
</reference>
<protein>
    <recommendedName>
        <fullName evidence="6">Yip1 domain-containing protein</fullName>
    </recommendedName>
</protein>
<gene>
    <name evidence="7" type="ORF">GCM10011571_24430</name>
</gene>
<evidence type="ECO:0000256" key="4">
    <source>
        <dbReference type="ARBA" id="ARBA00023136"/>
    </source>
</evidence>
<keyword evidence="4 5" id="KW-0472">Membrane</keyword>
<sequence>MSFTEAFKSIWLKPRDTVSELLQSNSSLYIILVLLAGVSLRLDQAANNNLGDRTGFSYILFSALVIGPIIGLLAWFFYSGMAHITARWLGGHGSWKETRTGIAWCSIPLLLKLILWIPQLFLFGGEMFTSATPVLDSSMTLLGLFFLFAILEVIINVWNLYILSQVLSELHGFSAWKGFISIIVIPLILAVVLVSVAIIA</sequence>
<organism evidence="7 8">
    <name type="scientific">Marinithermofilum abyssi</name>
    <dbReference type="NCBI Taxonomy" id="1571185"/>
    <lineage>
        <taxon>Bacteria</taxon>
        <taxon>Bacillati</taxon>
        <taxon>Bacillota</taxon>
        <taxon>Bacilli</taxon>
        <taxon>Bacillales</taxon>
        <taxon>Thermoactinomycetaceae</taxon>
        <taxon>Marinithermofilum</taxon>
    </lineage>
</organism>
<evidence type="ECO:0000259" key="6">
    <source>
        <dbReference type="Pfam" id="PF04893"/>
    </source>
</evidence>
<keyword evidence="8" id="KW-1185">Reference proteome</keyword>
<dbReference type="RefSeq" id="WP_188648166.1">
    <property type="nucleotide sequence ID" value="NZ_BMHQ01000008.1"/>
</dbReference>
<keyword evidence="3 5" id="KW-1133">Transmembrane helix</keyword>
<evidence type="ECO:0000256" key="5">
    <source>
        <dbReference type="SAM" id="Phobius"/>
    </source>
</evidence>
<feature type="transmembrane region" description="Helical" evidence="5">
    <location>
        <begin position="175"/>
        <end position="199"/>
    </location>
</feature>
<evidence type="ECO:0000256" key="1">
    <source>
        <dbReference type="ARBA" id="ARBA00004141"/>
    </source>
</evidence>
<evidence type="ECO:0000256" key="2">
    <source>
        <dbReference type="ARBA" id="ARBA00022692"/>
    </source>
</evidence>
<evidence type="ECO:0000256" key="3">
    <source>
        <dbReference type="ARBA" id="ARBA00022989"/>
    </source>
</evidence>
<comment type="subcellular location">
    <subcellularLocation>
        <location evidence="1">Membrane</location>
        <topology evidence="1">Multi-pass membrane protein</topology>
    </subcellularLocation>
</comment>
<name>A0A8J2YD31_9BACL</name>
<dbReference type="Pfam" id="PF04893">
    <property type="entry name" value="Yip1"/>
    <property type="match status" value="1"/>
</dbReference>
<dbReference type="Proteomes" id="UP000625210">
    <property type="component" value="Unassembled WGS sequence"/>
</dbReference>
<reference evidence="7" key="2">
    <citation type="submission" date="2020-09" db="EMBL/GenBank/DDBJ databases">
        <authorList>
            <person name="Sun Q."/>
            <person name="Zhou Y."/>
        </authorList>
    </citation>
    <scope>NUCLEOTIDE SEQUENCE</scope>
    <source>
        <strain evidence="7">CGMCC 1.15179</strain>
    </source>
</reference>
<feature type="domain" description="Yip1" evidence="6">
    <location>
        <begin position="9"/>
        <end position="195"/>
    </location>
</feature>